<proteinExistence type="predicted"/>
<evidence type="ECO:0000259" key="1">
    <source>
        <dbReference type="Pfam" id="PF09500"/>
    </source>
</evidence>
<accession>A0ABV2CRK2</accession>
<dbReference type="InterPro" id="IPR012660">
    <property type="entry name" value="YiiD_C"/>
</dbReference>
<reference evidence="2 3" key="1">
    <citation type="submission" date="2024-07" db="EMBL/GenBank/DDBJ databases">
        <title>Uliginosibacterium paludis KCTC:42655.</title>
        <authorList>
            <person name="Kim M.K."/>
        </authorList>
    </citation>
    <scope>NUCLEOTIDE SEQUENCE [LARGE SCALE GENOMIC DNA]</scope>
    <source>
        <strain evidence="2 3">KCTC 42655</strain>
    </source>
</reference>
<feature type="domain" description="Thioesterase putative" evidence="1">
    <location>
        <begin position="5"/>
        <end position="145"/>
    </location>
</feature>
<dbReference type="Proteomes" id="UP001548590">
    <property type="component" value="Unassembled WGS sequence"/>
</dbReference>
<dbReference type="InterPro" id="IPR029069">
    <property type="entry name" value="HotDog_dom_sf"/>
</dbReference>
<protein>
    <submittedName>
        <fullName evidence="2">YiiD C-terminal domain-containing protein</fullName>
    </submittedName>
</protein>
<comment type="caution">
    <text evidence="2">The sequence shown here is derived from an EMBL/GenBank/DDBJ whole genome shotgun (WGS) entry which is preliminary data.</text>
</comment>
<dbReference type="SUPFAM" id="SSF54637">
    <property type="entry name" value="Thioesterase/thiol ester dehydrase-isomerase"/>
    <property type="match status" value="1"/>
</dbReference>
<dbReference type="NCBIfam" id="TIGR02447">
    <property type="entry name" value="yiiD_Cterm"/>
    <property type="match status" value="1"/>
</dbReference>
<dbReference type="EMBL" id="JBEWLZ010000006">
    <property type="protein sequence ID" value="MET1490540.1"/>
    <property type="molecule type" value="Genomic_DNA"/>
</dbReference>
<evidence type="ECO:0000313" key="3">
    <source>
        <dbReference type="Proteomes" id="UP001548590"/>
    </source>
</evidence>
<keyword evidence="3" id="KW-1185">Reference proteome</keyword>
<gene>
    <name evidence="2" type="ORF">ABVT11_11955</name>
</gene>
<sequence length="155" mass="16594">MSPASLQDYLYRHIPLSAAMQVAVREATPTLVELHAPLAPNVNHRGTAFGGSIATLATLAGWSLLRIRLDGMAPLPHLVIRHSEMAFLAPVPDAFSARTRYPADADWAAFLDTLAKRGKARLELIIEVLAGETLAARMKGEFVALAVSPEADGVS</sequence>
<dbReference type="RefSeq" id="WP_345927795.1">
    <property type="nucleotide sequence ID" value="NZ_JBDIVF010000004.1"/>
</dbReference>
<evidence type="ECO:0000313" key="2">
    <source>
        <dbReference type="EMBL" id="MET1490540.1"/>
    </source>
</evidence>
<organism evidence="2 3">
    <name type="scientific">Uliginosibacterium paludis</name>
    <dbReference type="NCBI Taxonomy" id="1615952"/>
    <lineage>
        <taxon>Bacteria</taxon>
        <taxon>Pseudomonadati</taxon>
        <taxon>Pseudomonadota</taxon>
        <taxon>Betaproteobacteria</taxon>
        <taxon>Rhodocyclales</taxon>
        <taxon>Zoogloeaceae</taxon>
        <taxon>Uliginosibacterium</taxon>
    </lineage>
</organism>
<dbReference type="Pfam" id="PF09500">
    <property type="entry name" value="YiiD_C"/>
    <property type="match status" value="1"/>
</dbReference>
<name>A0ABV2CRK2_9RHOO</name>
<dbReference type="Gene3D" id="3.10.129.10">
    <property type="entry name" value="Hotdog Thioesterase"/>
    <property type="match status" value="1"/>
</dbReference>